<comment type="caution">
    <text evidence="1">The sequence shown here is derived from an EMBL/GenBank/DDBJ whole genome shotgun (WGS) entry which is preliminary data.</text>
</comment>
<dbReference type="STRING" id="146020.RMCB_6741"/>
<sequence>MITANLIVSSLSLLVLLAYGWRAAGVSRQLKTVVGVVLTIIQQAAANAQKEQGNAGN</sequence>
<dbReference type="RefSeq" id="WP_165606363.1">
    <property type="nucleotide sequence ID" value="NZ_BCSX01000056.1"/>
</dbReference>
<reference evidence="2" key="2">
    <citation type="submission" date="2016-02" db="EMBL/GenBank/DDBJ databases">
        <title>Draft genome sequence of five rapidly growing Mycobacterium species.</title>
        <authorList>
            <person name="Katahira K."/>
            <person name="Gotou Y."/>
            <person name="Iida K."/>
            <person name="Ogura Y."/>
            <person name="Hayashi T."/>
        </authorList>
    </citation>
    <scope>NUCLEOTIDE SEQUENCE [LARGE SCALE GENOMIC DNA]</scope>
    <source>
        <strain evidence="2">JCM15654</strain>
    </source>
</reference>
<proteinExistence type="predicted"/>
<dbReference type="EMBL" id="BCSX01000056">
    <property type="protein sequence ID" value="GAS92645.1"/>
    <property type="molecule type" value="Genomic_DNA"/>
</dbReference>
<name>A0A124E161_9MYCO</name>
<dbReference type="Proteomes" id="UP000069620">
    <property type="component" value="Unassembled WGS sequence"/>
</dbReference>
<accession>A0A124E161</accession>
<reference evidence="2" key="1">
    <citation type="journal article" date="2016" name="Genome Announc.">
        <title>Draft Genome Sequences of Five Rapidly Growing Mycobacterium Species, M. thermoresistibile, M. fortuitum subsp. acetamidolyticum, M. canariasense, M. brisbanense, and M. novocastrense.</title>
        <authorList>
            <person name="Katahira K."/>
            <person name="Ogura Y."/>
            <person name="Gotoh Y."/>
            <person name="Hayashi T."/>
        </authorList>
    </citation>
    <scope>NUCLEOTIDE SEQUENCE [LARGE SCALE GENOMIC DNA]</scope>
    <source>
        <strain evidence="2">JCM15654</strain>
    </source>
</reference>
<keyword evidence="2" id="KW-1185">Reference proteome</keyword>
<evidence type="ECO:0000313" key="2">
    <source>
        <dbReference type="Proteomes" id="UP000069620"/>
    </source>
</evidence>
<gene>
    <name evidence="1" type="ORF">RMCB_6741</name>
</gene>
<organism evidence="1 2">
    <name type="scientific">Mycolicibacterium brisbanense</name>
    <dbReference type="NCBI Taxonomy" id="146020"/>
    <lineage>
        <taxon>Bacteria</taxon>
        <taxon>Bacillati</taxon>
        <taxon>Actinomycetota</taxon>
        <taxon>Actinomycetes</taxon>
        <taxon>Mycobacteriales</taxon>
        <taxon>Mycobacteriaceae</taxon>
        <taxon>Mycolicibacterium</taxon>
    </lineage>
</organism>
<dbReference type="AlphaFoldDB" id="A0A124E161"/>
<protein>
    <submittedName>
        <fullName evidence="1">DNA recombination protein RmuC</fullName>
    </submittedName>
</protein>
<evidence type="ECO:0000313" key="1">
    <source>
        <dbReference type="EMBL" id="GAS92645.1"/>
    </source>
</evidence>